<name>A0A7X0MYS1_9GAMM</name>
<dbReference type="Proteomes" id="UP000528457">
    <property type="component" value="Unassembled WGS sequence"/>
</dbReference>
<reference evidence="1 2" key="1">
    <citation type="submission" date="2020-08" db="EMBL/GenBank/DDBJ databases">
        <title>Genomic Encyclopedia of Type Strains, Phase IV (KMG-IV): sequencing the most valuable type-strain genomes for metagenomic binning, comparative biology and taxonomic classification.</title>
        <authorList>
            <person name="Goeker M."/>
        </authorList>
    </citation>
    <scope>NUCLEOTIDE SEQUENCE [LARGE SCALE GENOMIC DNA]</scope>
    <source>
        <strain evidence="1 2">DSM 22368</strain>
    </source>
</reference>
<dbReference type="AlphaFoldDB" id="A0A7X0MYS1"/>
<protein>
    <recommendedName>
        <fullName evidence="3">DUF2783 domain-containing protein</fullName>
    </recommendedName>
</protein>
<evidence type="ECO:0008006" key="3">
    <source>
        <dbReference type="Google" id="ProtNLM"/>
    </source>
</evidence>
<gene>
    <name evidence="1" type="ORF">HNR48_003686</name>
</gene>
<dbReference type="Pfam" id="PF10932">
    <property type="entry name" value="DUF2783"/>
    <property type="match status" value="1"/>
</dbReference>
<dbReference type="RefSeq" id="WP_166848018.1">
    <property type="nucleotide sequence ID" value="NZ_JAAONY010000003.1"/>
</dbReference>
<sequence length="62" mass="6942">MLNKNLNNEEIETIYDQLYLAIDNAGPEQEAKMLAKLVLILANQLGDSEQVLNAIKIAEKDL</sequence>
<dbReference type="EMBL" id="JACHHT010000003">
    <property type="protein sequence ID" value="MBB6523384.1"/>
    <property type="molecule type" value="Genomic_DNA"/>
</dbReference>
<proteinExistence type="predicted"/>
<accession>A0A7X0MYS1</accession>
<evidence type="ECO:0000313" key="2">
    <source>
        <dbReference type="Proteomes" id="UP000528457"/>
    </source>
</evidence>
<comment type="caution">
    <text evidence="1">The sequence shown here is derived from an EMBL/GenBank/DDBJ whole genome shotgun (WGS) entry which is preliminary data.</text>
</comment>
<keyword evidence="2" id="KW-1185">Reference proteome</keyword>
<dbReference type="InterPro" id="IPR021233">
    <property type="entry name" value="DUF2783"/>
</dbReference>
<dbReference type="InParanoid" id="A0A7X0MYS1"/>
<evidence type="ECO:0000313" key="1">
    <source>
        <dbReference type="EMBL" id="MBB6523384.1"/>
    </source>
</evidence>
<organism evidence="1 2">
    <name type="scientific">Pseudoteredinibacter isoporae</name>
    <dbReference type="NCBI Taxonomy" id="570281"/>
    <lineage>
        <taxon>Bacteria</taxon>
        <taxon>Pseudomonadati</taxon>
        <taxon>Pseudomonadota</taxon>
        <taxon>Gammaproteobacteria</taxon>
        <taxon>Cellvibrionales</taxon>
        <taxon>Cellvibrionaceae</taxon>
        <taxon>Pseudoteredinibacter</taxon>
    </lineage>
</organism>